<dbReference type="AlphaFoldDB" id="A0A822BRN5"/>
<comment type="caution">
    <text evidence="2">The sequence shown here is derived from an EMBL/GenBank/DDBJ whole genome shotgun (WGS) entry which is preliminary data.</text>
</comment>
<organism evidence="2 3">
    <name type="scientific">Rotaria socialis</name>
    <dbReference type="NCBI Taxonomy" id="392032"/>
    <lineage>
        <taxon>Eukaryota</taxon>
        <taxon>Metazoa</taxon>
        <taxon>Spiralia</taxon>
        <taxon>Gnathifera</taxon>
        <taxon>Rotifera</taxon>
        <taxon>Eurotatoria</taxon>
        <taxon>Bdelloidea</taxon>
        <taxon>Philodinida</taxon>
        <taxon>Philodinidae</taxon>
        <taxon>Rotaria</taxon>
    </lineage>
</organism>
<name>A0A822BRN5_9BILA</name>
<proteinExistence type="predicted"/>
<feature type="region of interest" description="Disordered" evidence="1">
    <location>
        <begin position="1"/>
        <end position="32"/>
    </location>
</feature>
<accession>A0A822BRN5</accession>
<evidence type="ECO:0000313" key="3">
    <source>
        <dbReference type="Proteomes" id="UP000663848"/>
    </source>
</evidence>
<reference evidence="2" key="1">
    <citation type="submission" date="2021-02" db="EMBL/GenBank/DDBJ databases">
        <authorList>
            <person name="Nowell W R."/>
        </authorList>
    </citation>
    <scope>NUCLEOTIDE SEQUENCE</scope>
</reference>
<evidence type="ECO:0000256" key="1">
    <source>
        <dbReference type="SAM" id="MobiDB-lite"/>
    </source>
</evidence>
<feature type="compositionally biased region" description="Basic and acidic residues" evidence="1">
    <location>
        <begin position="20"/>
        <end position="32"/>
    </location>
</feature>
<feature type="non-terminal residue" evidence="2">
    <location>
        <position position="1"/>
    </location>
</feature>
<dbReference type="Proteomes" id="UP000663848">
    <property type="component" value="Unassembled WGS sequence"/>
</dbReference>
<evidence type="ECO:0000313" key="2">
    <source>
        <dbReference type="EMBL" id="CAF5028250.1"/>
    </source>
</evidence>
<gene>
    <name evidence="2" type="ORF">QYT958_LOCUS40475</name>
</gene>
<dbReference type="EMBL" id="CAJOBR010041893">
    <property type="protein sequence ID" value="CAF5028250.1"/>
    <property type="molecule type" value="Genomic_DNA"/>
</dbReference>
<protein>
    <submittedName>
        <fullName evidence="2">Uncharacterized protein</fullName>
    </submittedName>
</protein>
<sequence>MNDDANGSLNEDSSIFSQSHTDEDTREMEKSASDIHPSLCACQCHQKTSDSAIVTTEDDY</sequence>
<feature type="compositionally biased region" description="Polar residues" evidence="1">
    <location>
        <begin position="1"/>
        <end position="19"/>
    </location>
</feature>